<feature type="compositionally biased region" description="Basic and acidic residues" evidence="1">
    <location>
        <begin position="1"/>
        <end position="10"/>
    </location>
</feature>
<dbReference type="EMBL" id="BPLR01014476">
    <property type="protein sequence ID" value="GIY69008.1"/>
    <property type="molecule type" value="Genomic_DNA"/>
</dbReference>
<accession>A0AAV4VFX4</accession>
<evidence type="ECO:0000313" key="2">
    <source>
        <dbReference type="EMBL" id="GIY69008.1"/>
    </source>
</evidence>
<comment type="caution">
    <text evidence="2">The sequence shown here is derived from an EMBL/GenBank/DDBJ whole genome shotgun (WGS) entry which is preliminary data.</text>
</comment>
<proteinExistence type="predicted"/>
<dbReference type="Proteomes" id="UP001054945">
    <property type="component" value="Unassembled WGS sequence"/>
</dbReference>
<evidence type="ECO:0000256" key="1">
    <source>
        <dbReference type="SAM" id="MobiDB-lite"/>
    </source>
</evidence>
<reference evidence="2 3" key="1">
    <citation type="submission" date="2021-06" db="EMBL/GenBank/DDBJ databases">
        <title>Caerostris extrusa draft genome.</title>
        <authorList>
            <person name="Kono N."/>
            <person name="Arakawa K."/>
        </authorList>
    </citation>
    <scope>NUCLEOTIDE SEQUENCE [LARGE SCALE GENOMIC DNA]</scope>
</reference>
<protein>
    <submittedName>
        <fullName evidence="2">Uncharacterized protein</fullName>
    </submittedName>
</protein>
<dbReference type="AlphaFoldDB" id="A0AAV4VFX4"/>
<feature type="region of interest" description="Disordered" evidence="1">
    <location>
        <begin position="1"/>
        <end position="40"/>
    </location>
</feature>
<keyword evidence="3" id="KW-1185">Reference proteome</keyword>
<gene>
    <name evidence="2" type="ORF">CEXT_691871</name>
</gene>
<sequence length="68" mass="7630">MSFRLKDRGKCPGSGQLDGGGADASRRSEGQMPHVQPFGFVWEPKGSYEVFKEEKKSPSKQQNEIERT</sequence>
<name>A0AAV4VFX4_CAEEX</name>
<organism evidence="2 3">
    <name type="scientific">Caerostris extrusa</name>
    <name type="common">Bark spider</name>
    <name type="synonym">Caerostris bankana</name>
    <dbReference type="NCBI Taxonomy" id="172846"/>
    <lineage>
        <taxon>Eukaryota</taxon>
        <taxon>Metazoa</taxon>
        <taxon>Ecdysozoa</taxon>
        <taxon>Arthropoda</taxon>
        <taxon>Chelicerata</taxon>
        <taxon>Arachnida</taxon>
        <taxon>Araneae</taxon>
        <taxon>Araneomorphae</taxon>
        <taxon>Entelegynae</taxon>
        <taxon>Araneoidea</taxon>
        <taxon>Araneidae</taxon>
        <taxon>Caerostris</taxon>
    </lineage>
</organism>
<evidence type="ECO:0000313" key="3">
    <source>
        <dbReference type="Proteomes" id="UP001054945"/>
    </source>
</evidence>